<evidence type="ECO:0000256" key="3">
    <source>
        <dbReference type="SAM" id="MobiDB-lite"/>
    </source>
</evidence>
<evidence type="ECO:0000256" key="1">
    <source>
        <dbReference type="ARBA" id="ARBA00022801"/>
    </source>
</evidence>
<feature type="transmembrane region" description="Helical" evidence="4">
    <location>
        <begin position="623"/>
        <end position="643"/>
    </location>
</feature>
<feature type="compositionally biased region" description="Low complexity" evidence="3">
    <location>
        <begin position="584"/>
        <end position="604"/>
    </location>
</feature>
<name>A0ABT3S4Y4_9MICO</name>
<dbReference type="InterPro" id="IPR007312">
    <property type="entry name" value="Phosphoesterase"/>
</dbReference>
<dbReference type="InterPro" id="IPR017850">
    <property type="entry name" value="Alkaline_phosphatase_core_sf"/>
</dbReference>
<keyword evidence="5" id="KW-0732">Signal</keyword>
<organism evidence="6 7">
    <name type="scientific">Curtobacterium poinsettiae</name>
    <dbReference type="NCBI Taxonomy" id="159612"/>
    <lineage>
        <taxon>Bacteria</taxon>
        <taxon>Bacillati</taxon>
        <taxon>Actinomycetota</taxon>
        <taxon>Actinomycetes</taxon>
        <taxon>Micrococcales</taxon>
        <taxon>Microbacteriaceae</taxon>
        <taxon>Curtobacterium</taxon>
    </lineage>
</organism>
<keyword evidence="7" id="KW-1185">Reference proteome</keyword>
<evidence type="ECO:0000256" key="4">
    <source>
        <dbReference type="SAM" id="Phobius"/>
    </source>
</evidence>
<keyword evidence="4" id="KW-1133">Transmembrane helix</keyword>
<keyword evidence="4" id="KW-0472">Membrane</keyword>
<evidence type="ECO:0000313" key="7">
    <source>
        <dbReference type="Proteomes" id="UP001207276"/>
    </source>
</evidence>
<keyword evidence="2" id="KW-0843">Virulence</keyword>
<dbReference type="RefSeq" id="WP_262161725.1">
    <property type="nucleotide sequence ID" value="NZ_CP104934.1"/>
</dbReference>
<keyword evidence="4" id="KW-0812">Transmembrane</keyword>
<dbReference type="Proteomes" id="UP001207276">
    <property type="component" value="Unassembled WGS sequence"/>
</dbReference>
<dbReference type="EMBL" id="JAPJDE010000005">
    <property type="protein sequence ID" value="MCX2849878.1"/>
    <property type="molecule type" value="Genomic_DNA"/>
</dbReference>
<gene>
    <name evidence="6" type="ORF">ORG12_14455</name>
</gene>
<keyword evidence="1" id="KW-0378">Hydrolase</keyword>
<proteinExistence type="predicted"/>
<dbReference type="CDD" id="cd16013">
    <property type="entry name" value="AcpA"/>
    <property type="match status" value="1"/>
</dbReference>
<reference evidence="6 7" key="1">
    <citation type="submission" date="2022-11" db="EMBL/GenBank/DDBJ databases">
        <title>Taxonomy of Curtobacterium flaccumfaciens.</title>
        <authorList>
            <person name="Osdaghi E."/>
            <person name="Taghavi S.M."/>
            <person name="Hamidizade M."/>
            <person name="Abachi H."/>
            <person name="Fazliarab A."/>
            <person name="Baeyen S."/>
            <person name="Portier P."/>
            <person name="Van Vaerenbergh J."/>
            <person name="Jacques M.-A."/>
        </authorList>
    </citation>
    <scope>NUCLEOTIDE SEQUENCE [LARGE SCALE GENOMIC DNA]</scope>
    <source>
        <strain evidence="6 7">LMG 3715</strain>
    </source>
</reference>
<dbReference type="PANTHER" id="PTHR31956">
    <property type="entry name" value="NON-SPECIFIC PHOSPHOLIPASE C4-RELATED"/>
    <property type="match status" value="1"/>
</dbReference>
<feature type="compositionally biased region" description="Gly residues" evidence="3">
    <location>
        <begin position="557"/>
        <end position="583"/>
    </location>
</feature>
<feature type="chain" id="PRO_5045092601" evidence="5">
    <location>
        <begin position="29"/>
        <end position="653"/>
    </location>
</feature>
<protein>
    <submittedName>
        <fullName evidence="6">Alkaline phosphatase family protein</fullName>
    </submittedName>
</protein>
<evidence type="ECO:0000256" key="5">
    <source>
        <dbReference type="SAM" id="SignalP"/>
    </source>
</evidence>
<dbReference type="Gene3D" id="3.40.720.10">
    <property type="entry name" value="Alkaline Phosphatase, subunit A"/>
    <property type="match status" value="1"/>
</dbReference>
<evidence type="ECO:0000256" key="2">
    <source>
        <dbReference type="ARBA" id="ARBA00023026"/>
    </source>
</evidence>
<comment type="caution">
    <text evidence="6">The sequence shown here is derived from an EMBL/GenBank/DDBJ whole genome shotgun (WGS) entry which is preliminary data.</text>
</comment>
<sequence length="653" mass="68035">MFRPSERRVQQGALAIMALAAVAGTALAIPQSASAADNSLRTTTPIKHVVVMYDENVSFDHYFGTYPKAANTDGTRFTAARSTPKVNTLASSGTLTKNPNAYAPSRLTPAQALTCDQNHNYLPEQKAVDGGAMDKFVESTSVDTCTGLYGSPGLTMDYYDGNTTTGLWNYAQNYAMSDNAWDTGFGPSTPGALNLISGNTHGGTGVDSVTGATVPTSTAVVAKDAAGQGTVTADPDPAYDDCSDKDHTSTSNLVKMSGKNIGDLLNAKGVTWGWFQGGFTPTTAYAGTGTLAKCDATTTNVGGSVSNDYSPHHNPFAYYASTSNPHHLAPTSDRMIGSTDRANHQYDLSAFDTALAEHRMPAVSFLKAPEAQDGHAAYSDPLDEQKFLTSKINEIERSPEWSSTAIVINYDDSDGWYDHVAPTILNGSTDSSNDTTVCTTAATKVGVAGGYLDRCGPSQRLPYLVISPFAKQNHVDHTAIEQTSTTKFIEDNWSTGRIGDQSFDARAGSLRGMFDFTHPQHREVLLNTKTGAVSRIVSTAVTPKPTPKPTAKPHTGSGSGTGASTGSAGGTGSGSSTGAGTGSGAAPVSSASAGAGATGQTVAADPSATDPSATRLAFTGAQLTGVTIAAIVFLMSGIALVVIRRRQLRRRAD</sequence>
<dbReference type="PANTHER" id="PTHR31956:SF1">
    <property type="entry name" value="NON-SPECIFIC PHOSPHOLIPASE C1"/>
    <property type="match status" value="1"/>
</dbReference>
<dbReference type="Pfam" id="PF04185">
    <property type="entry name" value="Phosphoesterase"/>
    <property type="match status" value="1"/>
</dbReference>
<accession>A0ABT3S4Y4</accession>
<evidence type="ECO:0000313" key="6">
    <source>
        <dbReference type="EMBL" id="MCX2849878.1"/>
    </source>
</evidence>
<feature type="region of interest" description="Disordered" evidence="3">
    <location>
        <begin position="538"/>
        <end position="611"/>
    </location>
</feature>
<feature type="signal peptide" evidence="5">
    <location>
        <begin position="1"/>
        <end position="28"/>
    </location>
</feature>